<dbReference type="PANTHER" id="PTHR46481:SF11">
    <property type="entry name" value="ZINC FINGER BED DOMAIN-CONTAINING PROTEIN RICESLEEPER 2-LIKE"/>
    <property type="match status" value="1"/>
</dbReference>
<dbReference type="OrthoDB" id="1607513at2759"/>
<keyword evidence="3" id="KW-0472">Membrane</keyword>
<dbReference type="InterPro" id="IPR038718">
    <property type="entry name" value="SNF2-like_sf"/>
</dbReference>
<keyword evidence="3" id="KW-0812">Transmembrane</keyword>
<dbReference type="PANTHER" id="PTHR46481">
    <property type="entry name" value="ZINC FINGER BED DOMAIN-CONTAINING PROTEIN 4"/>
    <property type="match status" value="1"/>
</dbReference>
<dbReference type="InterPro" id="IPR012337">
    <property type="entry name" value="RNaseH-like_sf"/>
</dbReference>
<comment type="caution">
    <text evidence="7">The sequence shown here is derived from an EMBL/GenBank/DDBJ whole genome shotgun (WGS) entry which is preliminary data.</text>
</comment>
<dbReference type="InterPro" id="IPR025525">
    <property type="entry name" value="hAT-like_transposase_RNase-H"/>
</dbReference>
<evidence type="ECO:0000256" key="1">
    <source>
        <dbReference type="ARBA" id="ARBA00023125"/>
    </source>
</evidence>
<dbReference type="GO" id="GO:0003677">
    <property type="term" value="F:DNA binding"/>
    <property type="evidence" value="ECO:0007669"/>
    <property type="project" value="UniProtKB-KW"/>
</dbReference>
<dbReference type="InterPro" id="IPR027417">
    <property type="entry name" value="P-loop_NTPase"/>
</dbReference>
<feature type="transmembrane region" description="Helical" evidence="3">
    <location>
        <begin position="1444"/>
        <end position="1466"/>
    </location>
</feature>
<dbReference type="InterPro" id="IPR000330">
    <property type="entry name" value="SNF2_N"/>
</dbReference>
<dbReference type="InterPro" id="IPR052035">
    <property type="entry name" value="ZnF_BED_domain_contain"/>
</dbReference>
<feature type="region of interest" description="Disordered" evidence="2">
    <location>
        <begin position="323"/>
        <end position="381"/>
    </location>
</feature>
<feature type="transmembrane region" description="Helical" evidence="3">
    <location>
        <begin position="1380"/>
        <end position="1403"/>
    </location>
</feature>
<keyword evidence="8" id="KW-1185">Reference proteome</keyword>
<dbReference type="CDD" id="cd00121">
    <property type="entry name" value="MATH"/>
    <property type="match status" value="1"/>
</dbReference>
<dbReference type="Pfam" id="PF14372">
    <property type="entry name" value="hAT-like_RNase-H"/>
    <property type="match status" value="1"/>
</dbReference>
<feature type="domain" description="HAT C-terminal dimerisation" evidence="5">
    <location>
        <begin position="1043"/>
        <end position="1125"/>
    </location>
</feature>
<dbReference type="Proteomes" id="UP000626092">
    <property type="component" value="Unassembled WGS sequence"/>
</dbReference>
<dbReference type="Gene3D" id="3.40.50.10810">
    <property type="entry name" value="Tandem AAA-ATPase domain"/>
    <property type="match status" value="1"/>
</dbReference>
<reference evidence="7" key="1">
    <citation type="submission" date="2019-11" db="EMBL/GenBank/DDBJ databases">
        <authorList>
            <person name="Liu Y."/>
            <person name="Hou J."/>
            <person name="Li T.-Q."/>
            <person name="Guan C.-H."/>
            <person name="Wu X."/>
            <person name="Wu H.-Z."/>
            <person name="Ling F."/>
            <person name="Zhang R."/>
            <person name="Shi X.-G."/>
            <person name="Ren J.-P."/>
            <person name="Chen E.-F."/>
            <person name="Sun J.-M."/>
        </authorList>
    </citation>
    <scope>NUCLEOTIDE SEQUENCE</scope>
    <source>
        <strain evidence="7">Adult_tree_wgs_1</strain>
        <tissue evidence="7">Leaves</tissue>
    </source>
</reference>
<evidence type="ECO:0000259" key="4">
    <source>
        <dbReference type="Pfam" id="PF00176"/>
    </source>
</evidence>
<dbReference type="SUPFAM" id="SSF57667">
    <property type="entry name" value="beta-beta-alpha zinc fingers"/>
    <property type="match status" value="1"/>
</dbReference>
<evidence type="ECO:0000256" key="3">
    <source>
        <dbReference type="SAM" id="Phobius"/>
    </source>
</evidence>
<dbReference type="SUPFAM" id="SSF52540">
    <property type="entry name" value="P-loop containing nucleoside triphosphate hydrolases"/>
    <property type="match status" value="2"/>
</dbReference>
<proteinExistence type="predicted"/>
<dbReference type="Pfam" id="PF05699">
    <property type="entry name" value="Dimer_Tnp_hAT"/>
    <property type="match status" value="1"/>
</dbReference>
<feature type="domain" description="hAT-like transposase RNase-H fold" evidence="6">
    <location>
        <begin position="898"/>
        <end position="997"/>
    </location>
</feature>
<dbReference type="InterPro" id="IPR002083">
    <property type="entry name" value="MATH/TRAF_dom"/>
</dbReference>
<feature type="domain" description="SNF2 N-terminal" evidence="4">
    <location>
        <begin position="1168"/>
        <end position="1213"/>
    </location>
</feature>
<evidence type="ECO:0000259" key="5">
    <source>
        <dbReference type="Pfam" id="PF05699"/>
    </source>
</evidence>
<name>A0A834GQK4_RHOSS</name>
<keyword evidence="3" id="KW-1133">Transmembrane helix</keyword>
<evidence type="ECO:0000259" key="6">
    <source>
        <dbReference type="Pfam" id="PF14372"/>
    </source>
</evidence>
<dbReference type="Gene3D" id="3.40.50.300">
    <property type="entry name" value="P-loop containing nucleotide triphosphate hydrolases"/>
    <property type="match status" value="1"/>
</dbReference>
<dbReference type="EMBL" id="WJXA01000008">
    <property type="protein sequence ID" value="KAF7136531.1"/>
    <property type="molecule type" value="Genomic_DNA"/>
</dbReference>
<evidence type="ECO:0000313" key="7">
    <source>
        <dbReference type="EMBL" id="KAF7136531.1"/>
    </source>
</evidence>
<dbReference type="InterPro" id="IPR008906">
    <property type="entry name" value="HATC_C_dom"/>
</dbReference>
<keyword evidence="1" id="KW-0238">DNA-binding</keyword>
<feature type="compositionally biased region" description="Low complexity" evidence="2">
    <location>
        <begin position="365"/>
        <end position="381"/>
    </location>
</feature>
<dbReference type="SMART" id="SM00614">
    <property type="entry name" value="ZnF_BED"/>
    <property type="match status" value="1"/>
</dbReference>
<evidence type="ECO:0008006" key="9">
    <source>
        <dbReference type="Google" id="ProtNLM"/>
    </source>
</evidence>
<dbReference type="GO" id="GO:0046983">
    <property type="term" value="F:protein dimerization activity"/>
    <property type="evidence" value="ECO:0007669"/>
    <property type="project" value="InterPro"/>
</dbReference>
<organism evidence="7 8">
    <name type="scientific">Rhododendron simsii</name>
    <name type="common">Sims's rhododendron</name>
    <dbReference type="NCBI Taxonomy" id="118357"/>
    <lineage>
        <taxon>Eukaryota</taxon>
        <taxon>Viridiplantae</taxon>
        <taxon>Streptophyta</taxon>
        <taxon>Embryophyta</taxon>
        <taxon>Tracheophyta</taxon>
        <taxon>Spermatophyta</taxon>
        <taxon>Magnoliopsida</taxon>
        <taxon>eudicotyledons</taxon>
        <taxon>Gunneridae</taxon>
        <taxon>Pentapetalae</taxon>
        <taxon>asterids</taxon>
        <taxon>Ericales</taxon>
        <taxon>Ericaceae</taxon>
        <taxon>Ericoideae</taxon>
        <taxon>Rhodoreae</taxon>
        <taxon>Rhododendron</taxon>
    </lineage>
</organism>
<dbReference type="SUPFAM" id="SSF53098">
    <property type="entry name" value="Ribonuclease H-like"/>
    <property type="match status" value="1"/>
</dbReference>
<dbReference type="InterPro" id="IPR036236">
    <property type="entry name" value="Znf_C2H2_sf"/>
</dbReference>
<feature type="compositionally biased region" description="Polar residues" evidence="2">
    <location>
        <begin position="323"/>
        <end position="342"/>
    </location>
</feature>
<evidence type="ECO:0000256" key="2">
    <source>
        <dbReference type="SAM" id="MobiDB-lite"/>
    </source>
</evidence>
<gene>
    <name evidence="7" type="ORF">RHSIM_Rhsim08G0115000</name>
</gene>
<feature type="transmembrane region" description="Helical" evidence="3">
    <location>
        <begin position="1409"/>
        <end position="1432"/>
    </location>
</feature>
<sequence>MTYARRTKFGMPNVERPNKAVGKGIDYSEEEEEGVSGNRWSALFDQISDKEKRLALYRNQTADEKIGKFTVIYNQQVFSQCDALRSVMSFINDAWVSKVLWHKGPKPCQLYGKYTWKIDKFSQINKRELRSNAFKVGGYKCFASLLQLRSERIAERMRALQVVFPSCNKIILQTHCGIRPPSHFPFYEMNLMLGGPIFAFGPHDDSVGTQSQNQKSTASASCPLGSWQQCHSGVDSFYGPPAGFTGPYISPPGEKSSQHAFCCPASFPRVTPSAHGISFCHVRRVSIPVYPRNVWPRTMVPCSCTIPPLWEAGVPSQFSHSHQSLTANRFSESRTSTPSDGTRNLPMAPDSAAAQFPDERGLLDSSSSTSGGGIKKSSSGSTFAEVSKTDSLWNVNNAQRKCFQESFYSVMSDENMASQISRSQKGYDEIVLSSLNALNGVEEDDDTVKGKKRCRGSKRKVATNYNNDKMSAVEVDSSTTPIDCVDESNDVLPPPSPTVETHEEEIDGVVALLPGEVRISKANLRSPVWLNFDKVKVNGVEKAVCIYCSKRLAGASKNGTSHLGDHYKVCPRRKVADLRQKVLTSNFMKGEGKQKLEAYIFDQNFARRALACMIIMHEYPLSIVDHIGFRNFVQALQPAFTMVSRNTIKSDIFKIYDVEKVKTMKALEKNQGRVAVTTDMWTASNQKRGYMVITAHFIDDSWNLQSRILRFVYVPCPHTAQALCDALMDTFLDWNIDRKLSTITVDNCSTNDAMVSLLLEKFDPNCLWWSGSLFHVRCAAHILNLIVKDGLEVIKEAIEKIRDSVAFWTATPKREEKFEETIRQLRIPFTKKLPLDCATRWNSTYLMIQTAIECKDAFSRLKHRDTQYKTVPTENDWKLAVEICGRLKVFYNVTELFSGTRYPTAKLFFAKICEIKIALSEWVFCDNVVVQNMAWKMEEKYDKYWQNIHGILGVAAVLDPRYKMTLIEYYFRRIFGIEAESKIEAVLKLCCDLLTEYEGRLNKGGGESSSKVLSSVGDVDDLSDFDKFVSSRKKAKTSHVKTELDNYLEEEVLPRHPDFDILAWWKSNGLKYPTLQAIAKDALAIPVSTVASESAFSTSGRVLNPNRNRLHPKTLEALMCAQSWLTALEREGNYKILIFFSSLIVIRVTFLAMLSCLKVVTGGKLKSYQLKGVKWLISLWQNGLNGILADQMGLGKTNQTIGFLAHLKLEREGNGRAVSGLSFWGSEAVKPRRRRLKRTERLKNDMLCFVFVCLTNSPAKFEFQMAERGMKRKLTNVMLQLRKNCYHPDLLESAFDGSCNQCGKFQLLDRLLAKLLARNHKVLIFSQWTKILDIMDYYFSEKGFEVADMVKLWLFEDSYVFLTGMCRLVYTLEVDCTTKLIVWGAVNYLSLVFFFPNLSLNFISCKCPLSYILLFVQSSDLDPFIFSFPIIWKEKMFLLMSLDGVWLNQIGVALYQCYIVGVMRFYNAPSLV</sequence>
<evidence type="ECO:0000313" key="8">
    <source>
        <dbReference type="Proteomes" id="UP000626092"/>
    </source>
</evidence>
<dbReference type="GO" id="GO:0005524">
    <property type="term" value="F:ATP binding"/>
    <property type="evidence" value="ECO:0007669"/>
    <property type="project" value="InterPro"/>
</dbReference>
<dbReference type="Pfam" id="PF00176">
    <property type="entry name" value="SNF2-rel_dom"/>
    <property type="match status" value="1"/>
</dbReference>
<protein>
    <recommendedName>
        <fullName evidence="9">BED-type domain-containing protein</fullName>
    </recommendedName>
</protein>
<accession>A0A834GQK4</accession>